<evidence type="ECO:0000313" key="2">
    <source>
        <dbReference type="EMBL" id="KAH8035059.1"/>
    </source>
</evidence>
<protein>
    <recommendedName>
        <fullName evidence="1">AP-3 complex subunit delta Mu C-terminal domain-containing protein</fullName>
    </recommendedName>
</protein>
<evidence type="ECO:0000259" key="1">
    <source>
        <dbReference type="Pfam" id="PF26171"/>
    </source>
</evidence>
<dbReference type="EMBL" id="JABSTU010000003">
    <property type="protein sequence ID" value="KAH8035059.1"/>
    <property type="molecule type" value="Genomic_DNA"/>
</dbReference>
<proteinExistence type="predicted"/>
<reference evidence="2" key="1">
    <citation type="journal article" date="2020" name="Cell">
        <title>Large-Scale Comparative Analyses of Tick Genomes Elucidate Their Genetic Diversity and Vector Capacities.</title>
        <authorList>
            <consortium name="Tick Genome and Microbiome Consortium (TIGMIC)"/>
            <person name="Jia N."/>
            <person name="Wang J."/>
            <person name="Shi W."/>
            <person name="Du L."/>
            <person name="Sun Y."/>
            <person name="Zhan W."/>
            <person name="Jiang J.F."/>
            <person name="Wang Q."/>
            <person name="Zhang B."/>
            <person name="Ji P."/>
            <person name="Bell-Sakyi L."/>
            <person name="Cui X.M."/>
            <person name="Yuan T.T."/>
            <person name="Jiang B.G."/>
            <person name="Yang W.F."/>
            <person name="Lam T.T."/>
            <person name="Chang Q.C."/>
            <person name="Ding S.J."/>
            <person name="Wang X.J."/>
            <person name="Zhu J.G."/>
            <person name="Ruan X.D."/>
            <person name="Zhao L."/>
            <person name="Wei J.T."/>
            <person name="Ye R.Z."/>
            <person name="Que T.C."/>
            <person name="Du C.H."/>
            <person name="Zhou Y.H."/>
            <person name="Cheng J.X."/>
            <person name="Dai P.F."/>
            <person name="Guo W.B."/>
            <person name="Han X.H."/>
            <person name="Huang E.J."/>
            <person name="Li L.F."/>
            <person name="Wei W."/>
            <person name="Gao Y.C."/>
            <person name="Liu J.Z."/>
            <person name="Shao H.Z."/>
            <person name="Wang X."/>
            <person name="Wang C.C."/>
            <person name="Yang T.C."/>
            <person name="Huo Q.B."/>
            <person name="Li W."/>
            <person name="Chen H.Y."/>
            <person name="Chen S.E."/>
            <person name="Zhou L.G."/>
            <person name="Ni X.B."/>
            <person name="Tian J.H."/>
            <person name="Sheng Y."/>
            <person name="Liu T."/>
            <person name="Pan Y.S."/>
            <person name="Xia L.Y."/>
            <person name="Li J."/>
            <person name="Zhao F."/>
            <person name="Cao W.C."/>
        </authorList>
    </citation>
    <scope>NUCLEOTIDE SEQUENCE</scope>
    <source>
        <strain evidence="2">Rmic-2018</strain>
    </source>
</reference>
<dbReference type="VEuPathDB" id="VectorBase:LOC119168708"/>
<sequence>MPSLKLPNRTPAMAICGSTSSTPTWESRDTFAELLSGGELSAKGSITLEAIEYEFPHVLSKVCFHCHFTVVEQVGLSASLYSRSIQDDHICLLIKHMV</sequence>
<keyword evidence="3" id="KW-1185">Reference proteome</keyword>
<feature type="domain" description="AP-3 complex subunit delta Mu C-terminal" evidence="1">
    <location>
        <begin position="26"/>
        <end position="96"/>
    </location>
</feature>
<dbReference type="Pfam" id="PF26171">
    <property type="entry name" value="Mu_AP3"/>
    <property type="match status" value="1"/>
</dbReference>
<name>A0A9J6EKM8_RHIMP</name>
<dbReference type="InterPro" id="IPR058898">
    <property type="entry name" value="Mu_AP3"/>
</dbReference>
<evidence type="ECO:0000313" key="3">
    <source>
        <dbReference type="Proteomes" id="UP000821866"/>
    </source>
</evidence>
<comment type="caution">
    <text evidence="2">The sequence shown here is derived from an EMBL/GenBank/DDBJ whole genome shotgun (WGS) entry which is preliminary data.</text>
</comment>
<organism evidence="2 3">
    <name type="scientific">Rhipicephalus microplus</name>
    <name type="common">Cattle tick</name>
    <name type="synonym">Boophilus microplus</name>
    <dbReference type="NCBI Taxonomy" id="6941"/>
    <lineage>
        <taxon>Eukaryota</taxon>
        <taxon>Metazoa</taxon>
        <taxon>Ecdysozoa</taxon>
        <taxon>Arthropoda</taxon>
        <taxon>Chelicerata</taxon>
        <taxon>Arachnida</taxon>
        <taxon>Acari</taxon>
        <taxon>Parasitiformes</taxon>
        <taxon>Ixodida</taxon>
        <taxon>Ixodoidea</taxon>
        <taxon>Ixodidae</taxon>
        <taxon>Rhipicephalinae</taxon>
        <taxon>Rhipicephalus</taxon>
        <taxon>Boophilus</taxon>
    </lineage>
</organism>
<reference evidence="2" key="2">
    <citation type="submission" date="2021-09" db="EMBL/GenBank/DDBJ databases">
        <authorList>
            <person name="Jia N."/>
            <person name="Wang J."/>
            <person name="Shi W."/>
            <person name="Du L."/>
            <person name="Sun Y."/>
            <person name="Zhan W."/>
            <person name="Jiang J."/>
            <person name="Wang Q."/>
            <person name="Zhang B."/>
            <person name="Ji P."/>
            <person name="Sakyi L.B."/>
            <person name="Cui X."/>
            <person name="Yuan T."/>
            <person name="Jiang B."/>
            <person name="Yang W."/>
            <person name="Lam T.T.-Y."/>
            <person name="Chang Q."/>
            <person name="Ding S."/>
            <person name="Wang X."/>
            <person name="Zhu J."/>
            <person name="Ruan X."/>
            <person name="Zhao L."/>
            <person name="Wei J."/>
            <person name="Que T."/>
            <person name="Du C."/>
            <person name="Cheng J."/>
            <person name="Dai P."/>
            <person name="Han X."/>
            <person name="Huang E."/>
            <person name="Gao Y."/>
            <person name="Liu J."/>
            <person name="Shao H."/>
            <person name="Ye R."/>
            <person name="Li L."/>
            <person name="Wei W."/>
            <person name="Wang X."/>
            <person name="Wang C."/>
            <person name="Huo Q."/>
            <person name="Li W."/>
            <person name="Guo W."/>
            <person name="Chen H."/>
            <person name="Chen S."/>
            <person name="Zhou L."/>
            <person name="Zhou L."/>
            <person name="Ni X."/>
            <person name="Tian J."/>
            <person name="Zhou Y."/>
            <person name="Sheng Y."/>
            <person name="Liu T."/>
            <person name="Pan Y."/>
            <person name="Xia L."/>
            <person name="Li J."/>
            <person name="Zhao F."/>
            <person name="Cao W."/>
        </authorList>
    </citation>
    <scope>NUCLEOTIDE SEQUENCE</scope>
    <source>
        <strain evidence="2">Rmic-2018</strain>
        <tissue evidence="2">Larvae</tissue>
    </source>
</reference>
<gene>
    <name evidence="2" type="ORF">HPB51_004300</name>
</gene>
<dbReference type="Proteomes" id="UP000821866">
    <property type="component" value="Chromosome 11"/>
</dbReference>
<accession>A0A9J6EKM8</accession>
<dbReference type="AlphaFoldDB" id="A0A9J6EKM8"/>